<reference evidence="8 9" key="1">
    <citation type="submission" date="2019-09" db="EMBL/GenBank/DDBJ databases">
        <title>Genome sequencing of strain KACC 21233.</title>
        <authorList>
            <person name="Heo J."/>
            <person name="Kim S.-J."/>
            <person name="Kim J.-S."/>
            <person name="Hong S.-B."/>
            <person name="Kwon S.-W."/>
        </authorList>
    </citation>
    <scope>NUCLEOTIDE SEQUENCE [LARGE SCALE GENOMIC DNA]</scope>
    <source>
        <strain evidence="8 9">KACC 21233</strain>
    </source>
</reference>
<evidence type="ECO:0000313" key="8">
    <source>
        <dbReference type="EMBL" id="QEO16835.1"/>
    </source>
</evidence>
<keyword evidence="3" id="KW-0560">Oxidoreductase</keyword>
<evidence type="ECO:0000313" key="9">
    <source>
        <dbReference type="Proteomes" id="UP000324536"/>
    </source>
</evidence>
<name>A0A5C1YMY2_9PROT</name>
<evidence type="ECO:0000256" key="1">
    <source>
        <dbReference type="ARBA" id="ARBA00022630"/>
    </source>
</evidence>
<dbReference type="InterPro" id="IPR016215">
    <property type="entry name" value="NTA_MOA"/>
</dbReference>
<dbReference type="InterPro" id="IPR051260">
    <property type="entry name" value="Diverse_substr_monoxygenases"/>
</dbReference>
<keyword evidence="1 6" id="KW-0285">Flavoprotein</keyword>
<dbReference type="InterPro" id="IPR011251">
    <property type="entry name" value="Luciferase-like_dom"/>
</dbReference>
<dbReference type="PANTHER" id="PTHR30011:SF16">
    <property type="entry name" value="C2H2 FINGER DOMAIN TRANSCRIPTION FACTOR (EUROFUNG)-RELATED"/>
    <property type="match status" value="1"/>
</dbReference>
<evidence type="ECO:0000256" key="6">
    <source>
        <dbReference type="PIRSR" id="PIRSR000337-1"/>
    </source>
</evidence>
<dbReference type="NCBIfam" id="TIGR03860">
    <property type="entry name" value="FMN_nitrolo"/>
    <property type="match status" value="1"/>
</dbReference>
<keyword evidence="4" id="KW-0503">Monooxygenase</keyword>
<gene>
    <name evidence="8" type="ORF">FLP30_02905</name>
</gene>
<evidence type="ECO:0000259" key="7">
    <source>
        <dbReference type="Pfam" id="PF00296"/>
    </source>
</evidence>
<protein>
    <submittedName>
        <fullName evidence="8">LLM class flavin-dependent oxidoreductase</fullName>
    </submittedName>
</protein>
<keyword evidence="2 6" id="KW-0288">FMN</keyword>
<feature type="binding site" evidence="6">
    <location>
        <position position="234"/>
    </location>
    <ligand>
        <name>FMN</name>
        <dbReference type="ChEBI" id="CHEBI:58210"/>
    </ligand>
</feature>
<evidence type="ECO:0000256" key="4">
    <source>
        <dbReference type="ARBA" id="ARBA00023033"/>
    </source>
</evidence>
<dbReference type="Gene3D" id="3.20.20.30">
    <property type="entry name" value="Luciferase-like domain"/>
    <property type="match status" value="1"/>
</dbReference>
<accession>A0A5C1YMY2</accession>
<dbReference type="CDD" id="cd01095">
    <property type="entry name" value="Nitrilotriacetate_monoxgenase"/>
    <property type="match status" value="1"/>
</dbReference>
<dbReference type="InterPro" id="IPR036661">
    <property type="entry name" value="Luciferase-like_sf"/>
</dbReference>
<comment type="similarity">
    <text evidence="5">Belongs to the NtaA/SnaA/DszA monooxygenase family.</text>
</comment>
<feature type="binding site" evidence="6">
    <location>
        <position position="60"/>
    </location>
    <ligand>
        <name>FMN</name>
        <dbReference type="ChEBI" id="CHEBI:58210"/>
    </ligand>
</feature>
<feature type="binding site" evidence="6">
    <location>
        <position position="159"/>
    </location>
    <ligand>
        <name>FMN</name>
        <dbReference type="ChEBI" id="CHEBI:58210"/>
    </ligand>
</feature>
<keyword evidence="9" id="KW-1185">Reference proteome</keyword>
<dbReference type="GO" id="GO:0016705">
    <property type="term" value="F:oxidoreductase activity, acting on paired donors, with incorporation or reduction of molecular oxygen"/>
    <property type="evidence" value="ECO:0007669"/>
    <property type="project" value="InterPro"/>
</dbReference>
<evidence type="ECO:0000256" key="5">
    <source>
        <dbReference type="ARBA" id="ARBA00033748"/>
    </source>
</evidence>
<dbReference type="KEGG" id="acek:FLP30_02905"/>
<feature type="binding site" evidence="6">
    <location>
        <position position="233"/>
    </location>
    <ligand>
        <name>FMN</name>
        <dbReference type="ChEBI" id="CHEBI:58210"/>
    </ligand>
</feature>
<proteinExistence type="inferred from homology"/>
<dbReference type="EMBL" id="CP043506">
    <property type="protein sequence ID" value="QEO16835.1"/>
    <property type="molecule type" value="Genomic_DNA"/>
</dbReference>
<dbReference type="Proteomes" id="UP000324536">
    <property type="component" value="Chromosome"/>
</dbReference>
<organism evidence="8 9">
    <name type="scientific">Acetobacter vaccinii</name>
    <dbReference type="NCBI Taxonomy" id="2592655"/>
    <lineage>
        <taxon>Bacteria</taxon>
        <taxon>Pseudomonadati</taxon>
        <taxon>Pseudomonadota</taxon>
        <taxon>Alphaproteobacteria</taxon>
        <taxon>Acetobacterales</taxon>
        <taxon>Acetobacteraceae</taxon>
        <taxon>Acetobacter</taxon>
    </lineage>
</organism>
<dbReference type="GO" id="GO:0004497">
    <property type="term" value="F:monooxygenase activity"/>
    <property type="evidence" value="ECO:0007669"/>
    <property type="project" value="UniProtKB-KW"/>
</dbReference>
<dbReference type="AlphaFoldDB" id="A0A5C1YMY2"/>
<dbReference type="SUPFAM" id="SSF51679">
    <property type="entry name" value="Bacterial luciferase-like"/>
    <property type="match status" value="1"/>
</dbReference>
<evidence type="ECO:0000256" key="2">
    <source>
        <dbReference type="ARBA" id="ARBA00022643"/>
    </source>
</evidence>
<evidence type="ECO:0000256" key="3">
    <source>
        <dbReference type="ARBA" id="ARBA00023002"/>
    </source>
</evidence>
<feature type="domain" description="Luciferase-like" evidence="7">
    <location>
        <begin position="26"/>
        <end position="396"/>
    </location>
</feature>
<dbReference type="RefSeq" id="WP_149278515.1">
    <property type="nucleotide sequence ID" value="NZ_CP043506.1"/>
</dbReference>
<dbReference type="PIRSF" id="PIRSF000337">
    <property type="entry name" value="NTA_MOA"/>
    <property type="match status" value="1"/>
</dbReference>
<dbReference type="Pfam" id="PF00296">
    <property type="entry name" value="Bac_luciferase"/>
    <property type="match status" value="1"/>
</dbReference>
<sequence length="452" mass="49356">MTAAPTDRLKLAVLINASGSHIAGWRHPRSGAEQTDELSHYLQIAKKAEAGKFDIVFFADSSALFDGTPEHQARYSHGLAATEPKRHLEPFTLLAALSAGTSNIGLVGSATTTYAEPYSVARVVASLDRLSGGRGGWNLITSANPAEASNFNRTHHLDHATRYERAEEFVDVVRGLWDTLGDGAYVRNREQGVYSDLTQISALNFQGKHFQVSGPLNILRPPQGHPLIAQAGSSEPGRRLAARTADMVFTAQRDIQAAKEFRADIRARTRAAGRNPDHVLVVPGLVPYVGETHQDAHDFYHELLSLIVPDAGLALLAELVGEIDLRSYPLDGPVPEFGETQGSVSRLRLIEQLTHTTRPTIRILYESIAGASGHGFIIGSPVEIADYIEEWYRQGAVDGFNILPPVSPFAFDRFVDLVVPELQRRGLVQSAYRPGSLRDKLGLPRPKNSLLS</sequence>
<dbReference type="OrthoDB" id="6752030at2"/>
<feature type="binding site" evidence="6">
    <location>
        <position position="163"/>
    </location>
    <ligand>
        <name>FMN</name>
        <dbReference type="ChEBI" id="CHEBI:58210"/>
    </ligand>
</feature>
<dbReference type="PANTHER" id="PTHR30011">
    <property type="entry name" value="ALKANESULFONATE MONOOXYGENASE-RELATED"/>
    <property type="match status" value="1"/>
</dbReference>